<dbReference type="Gene3D" id="3.40.50.300">
    <property type="entry name" value="P-loop containing nucleotide triphosphate hydrolases"/>
    <property type="match status" value="1"/>
</dbReference>
<comment type="caution">
    <text evidence="2">The sequence shown here is derived from an EMBL/GenBank/DDBJ whole genome shotgun (WGS) entry which is preliminary data.</text>
</comment>
<keyword evidence="2" id="KW-0547">Nucleotide-binding</keyword>
<evidence type="ECO:0000313" key="2">
    <source>
        <dbReference type="EMBL" id="MEN2790276.1"/>
    </source>
</evidence>
<feature type="domain" description="Orc1-like AAA ATPase" evidence="1">
    <location>
        <begin position="111"/>
        <end position="231"/>
    </location>
</feature>
<dbReference type="Proteomes" id="UP001419910">
    <property type="component" value="Unassembled WGS sequence"/>
</dbReference>
<dbReference type="GO" id="GO:0005524">
    <property type="term" value="F:ATP binding"/>
    <property type="evidence" value="ECO:0007669"/>
    <property type="project" value="UniProtKB-KW"/>
</dbReference>
<name>A0ABU9Y3A1_9SPHN</name>
<dbReference type="InterPro" id="IPR027417">
    <property type="entry name" value="P-loop_NTPase"/>
</dbReference>
<sequence>MAAHITAAAPGGPRYNPTLTQQERSGSGNGIWLCVQCSNLIDKDASAYPVEILQNWKVKAEERARGRLAVTKGNLAQDFMVPTVESLYRRNFERFVREYLGGPGKVVAFGGRDEVFDTLDAWLSDPGGMRRVLVTAPGGMGKSALLLRWSEAVRARVATVYVPISIRFETSSAQAFYSLMAANLARIAGRPLPPTTADIAATHAEFCADLLDAFDAEGRPLLIVIDGLDEAIGWEPNEILFGPDRRNTKILVAARPMLSEPDQRPGERWLERLGWHLDRDAEIVDLTALDRGGVAAIVGGLGLGILDGSVSVIVDELFRLSEGDPLLLGYLLEDLANSPFMTSAELTVDLRTRAAGFSEYFRMWVDRQRPIWAAGGRDPLIFESVLALLASAIGPLALGDIEALLDRMGHPPTVLERPLQDLARFVLRVEGGFVLAHPRLGEHLRTKFFRSGALVKRACQAIIDWGVATLDALENSSGSDNASIYLVRFFVRHMIDAGLPAAMLARVGKASWLLACEHAEGSLLGYTLQLRAAADYAVEHAAADDPVLGWWLAAEIILNSVRNASAIPPQLLAASVKHGLLSPNQAVQQLAYSNLDARARGLVALLPFLPQGQRVARLEEALAITPTIADPASRLLAHAAVVGALPPSERRDIWEEELCELFPTDRSMLTWLEQIDAVAAVVTDERALWIAENGLAQAQGGTWRYLREALKHLDGRAIAYAWARIQDKEYPKETAISSIGIPSGALASLFRFLPASTQQQCWAEALQIARGLQDGFERPLALAEIQPAVPIALRAALDEEMLEMTREANVNDRIWGLSAIAERAHGPVAVRALELGADCAIEELSGSSYYRLAPFTPMLSGPQLDRAFETAVRAGYSVRCTALEDLAPKLDASQVRRALDNLRWFDDASSVGATRVTLAGHLGAAASEAAITAYLNRIELTETYSELWLLLEFLGGAAIQRVPIPPRVLVGGILEQLKRAVPIDNEASALWWRRIMADLGEVAGDWTLMSVLAPFVPDELIEVFLKRLPVTPDWNKNASQVETWARLAQRDDAYRQRALDRLERYRTSISDRSWPSVAVAVRPLLPTNESVALTQQAIEAGIRSGPDRDTLIPLLELGADPELVVDLYLERPVGMNEAIVDGLLARLDGAPLSRVLDDLTGGTEVTRSTAVIREARISAAKAFRVRQRIAESSHKSRHDLMRAIAEQAEHLFQLEGEEGIRAALVGIDTIERRFS</sequence>
<keyword evidence="2" id="KW-0067">ATP-binding</keyword>
<evidence type="ECO:0000259" key="1">
    <source>
        <dbReference type="Pfam" id="PF13191"/>
    </source>
</evidence>
<dbReference type="SUPFAM" id="SSF52540">
    <property type="entry name" value="P-loop containing nucleoside triphosphate hydrolases"/>
    <property type="match status" value="1"/>
</dbReference>
<keyword evidence="3" id="KW-1185">Reference proteome</keyword>
<dbReference type="InterPro" id="IPR041664">
    <property type="entry name" value="AAA_16"/>
</dbReference>
<dbReference type="Pfam" id="PF13191">
    <property type="entry name" value="AAA_16"/>
    <property type="match status" value="1"/>
</dbReference>
<dbReference type="RefSeq" id="WP_343889047.1">
    <property type="nucleotide sequence ID" value="NZ_BAAAEH010000016.1"/>
</dbReference>
<organism evidence="2 3">
    <name type="scientific">Sphingomonas oligophenolica</name>
    <dbReference type="NCBI Taxonomy" id="301154"/>
    <lineage>
        <taxon>Bacteria</taxon>
        <taxon>Pseudomonadati</taxon>
        <taxon>Pseudomonadota</taxon>
        <taxon>Alphaproteobacteria</taxon>
        <taxon>Sphingomonadales</taxon>
        <taxon>Sphingomonadaceae</taxon>
        <taxon>Sphingomonas</taxon>
    </lineage>
</organism>
<accession>A0ABU9Y3A1</accession>
<evidence type="ECO:0000313" key="3">
    <source>
        <dbReference type="Proteomes" id="UP001419910"/>
    </source>
</evidence>
<reference evidence="2 3" key="1">
    <citation type="submission" date="2024-05" db="EMBL/GenBank/DDBJ databases">
        <authorList>
            <person name="Liu Q."/>
            <person name="Xin Y.-H."/>
        </authorList>
    </citation>
    <scope>NUCLEOTIDE SEQUENCE [LARGE SCALE GENOMIC DNA]</scope>
    <source>
        <strain evidence="2 3">CGMCC 1.10181</strain>
    </source>
</reference>
<proteinExistence type="predicted"/>
<dbReference type="EMBL" id="JBDIME010000008">
    <property type="protein sequence ID" value="MEN2790276.1"/>
    <property type="molecule type" value="Genomic_DNA"/>
</dbReference>
<protein>
    <submittedName>
        <fullName evidence="2">ATP-binding protein</fullName>
    </submittedName>
</protein>
<gene>
    <name evidence="2" type="ORF">ABC974_11615</name>
</gene>